<evidence type="ECO:0000256" key="4">
    <source>
        <dbReference type="SAM" id="MobiDB-lite"/>
    </source>
</evidence>
<feature type="region of interest" description="Disordered" evidence="4">
    <location>
        <begin position="326"/>
        <end position="364"/>
    </location>
</feature>
<dbReference type="Pfam" id="PF00519">
    <property type="entry name" value="PPV_E1_C"/>
    <property type="match status" value="1"/>
</dbReference>
<dbReference type="InterPro" id="IPR027417">
    <property type="entry name" value="P-loop_NTPase"/>
</dbReference>
<comment type="function">
    <text evidence="3">ATP-dependent DNA 3'-5' helicase required for initiation of viral DNA replication. It forms a complex with the viral E2 protein. The E1-E2 complex binds to the replication origin which contains binding sites for both proteins. During the initial step, a dimer of E1 interacts with a dimer of protein E2 leading to a complex that binds the viral origin of replication with high specificity. Then, a second dimer of E1 displaces the E2 dimer in an ATP-dependent manner to form the E1 tetramer. Following this, two E1 monomers are added to each half of the site, which results in the formation of two E1 trimers on the viral ori. Subsequently, two hexamers will be created. The double hexamer acts as a bi-directional helicase machinery and unwinds the viral DNA and then recruits the host DNA polymerase to start replication.</text>
</comment>
<feature type="compositionally biased region" description="Polar residues" evidence="4">
    <location>
        <begin position="354"/>
        <end position="364"/>
    </location>
</feature>
<dbReference type="GO" id="GO:0003677">
    <property type="term" value="F:DNA binding"/>
    <property type="evidence" value="ECO:0007669"/>
    <property type="project" value="InterPro"/>
</dbReference>
<reference evidence="6" key="1">
    <citation type="submission" date="2019-10" db="EMBL/GenBank/DDBJ databases">
        <title>Draft genome of an adomavirus associated with raised mucoid lesions on smallmouth bass.</title>
        <authorList>
            <person name="Iwanowicz L.R."/>
            <person name="Young K.T."/>
            <person name="Adams C.R."/>
            <person name="Blazer V.S."/>
            <person name="Cornman R.S."/>
        </authorList>
    </citation>
    <scope>NUCLEOTIDE SEQUENCE</scope>
    <source>
        <strain evidence="6">SUSMA-54</strain>
    </source>
</reference>
<feature type="region of interest" description="Disordered" evidence="4">
    <location>
        <begin position="183"/>
        <end position="208"/>
    </location>
</feature>
<evidence type="ECO:0000256" key="1">
    <source>
        <dbReference type="ARBA" id="ARBA00022741"/>
    </source>
</evidence>
<evidence type="ECO:0000313" key="6">
    <source>
        <dbReference type="EMBL" id="QGQ59720.1"/>
    </source>
</evidence>
<dbReference type="EMBL" id="MN631022">
    <property type="protein sequence ID" value="QGQ59720.1"/>
    <property type="molecule type" value="Genomic_DNA"/>
</dbReference>
<dbReference type="GO" id="GO:0005524">
    <property type="term" value="F:ATP binding"/>
    <property type="evidence" value="ECO:0007669"/>
    <property type="project" value="UniProtKB-KW"/>
</dbReference>
<feature type="domain" description="SF3 helicase" evidence="5">
    <location>
        <begin position="652"/>
        <end position="831"/>
    </location>
</feature>
<name>A0A650BV35_9VIRU</name>
<evidence type="ECO:0000256" key="3">
    <source>
        <dbReference type="ARBA" id="ARBA00093297"/>
    </source>
</evidence>
<keyword evidence="1" id="KW-0547">Nucleotide-binding</keyword>
<evidence type="ECO:0000256" key="2">
    <source>
        <dbReference type="ARBA" id="ARBA00022840"/>
    </source>
</evidence>
<evidence type="ECO:0000313" key="7">
    <source>
        <dbReference type="Proteomes" id="UP001225365"/>
    </source>
</evidence>
<dbReference type="SUPFAM" id="SSF52540">
    <property type="entry name" value="P-loop containing nucleoside triphosphate hydrolases"/>
    <property type="match status" value="1"/>
</dbReference>
<dbReference type="GO" id="GO:0006260">
    <property type="term" value="P:DNA replication"/>
    <property type="evidence" value="ECO:0007669"/>
    <property type="project" value="InterPro"/>
</dbReference>
<dbReference type="InterPro" id="IPR001177">
    <property type="entry name" value="PPV_DNA_helicase_E1_C"/>
</dbReference>
<dbReference type="GO" id="GO:0003678">
    <property type="term" value="F:DNA helicase activity"/>
    <property type="evidence" value="ECO:0007669"/>
    <property type="project" value="InterPro"/>
</dbReference>
<dbReference type="Proteomes" id="UP001225365">
    <property type="component" value="Segment"/>
</dbReference>
<dbReference type="Gene3D" id="3.40.50.300">
    <property type="entry name" value="P-loop containing nucleotide triphosphate hydrolases"/>
    <property type="match status" value="1"/>
</dbReference>
<organism evidence="6 7">
    <name type="scientific">Micropterus dolomieu adomavirus 2</name>
    <dbReference type="NCBI Taxonomy" id="2681676"/>
    <lineage>
        <taxon>Viruses</taxon>
        <taxon>Adomaviruses</taxon>
    </lineage>
</organism>
<dbReference type="PROSITE" id="PS51206">
    <property type="entry name" value="SF3_HELICASE_1"/>
    <property type="match status" value="1"/>
</dbReference>
<accession>A0A650BV35</accession>
<proteinExistence type="predicted"/>
<feature type="compositionally biased region" description="Acidic residues" evidence="4">
    <location>
        <begin position="189"/>
        <end position="208"/>
    </location>
</feature>
<sequence length="1116" mass="124752">MKSFKQKKGASVPSLMERCLVFLQKDAIIRYCEHPKKGTLCLLTEDVKQGDIVFAVDGPGAQEIYFKERTFPLTVSTFQKTIQDDNITPVLIPVYNENTGFQDKLFFLAGTDLDKGAILSYDFRKTGPERASTSESQVRNIITILFNKPSNIIKPCFSHQDSGFVKGKTSGAARCLFLDSEAQVSGSDSGDESPSELSDEPCEPQEEEEQHVMAAHVMAEAYATYPYNYKLFLIRMFYDMCDSSSQHEFLQMVKMTEFAGISQLLIVPPTCSSTQYQVAKAVFHELSELQMPGESFWQCAFRMFMIQDRSVENLTADLEMLDSPSKVAKRAASAPATPQKTKRKPSGSPCDQGPCSSTPVPTATQDNISLLSQSSQAQTPCDMLRDPAGDPRDSMLTFKDKAHLRHGSYPSNRHKMYLCMIPGDHLMCEIQNRETLVEGLPPASMALMCATRNDYFASSSPDSPIVTMLLIKTEKPVTCSALAKNIALLCCPFSVLPNECLLTPLTSGGYVSYYDLMSKDVTCCEVGEIDEATKKKLKLTDGDEVKNAFIKLCDYAEAHNVDPETSQINALFETIPVSAPEHKCITKLRQSASQYKCVVENTKWLLQQRISSQNFALHERSQLLPCMIWSALYEDWNAFCQANDCYSLFPPEPDCPIFQSWMWERVLGAQTEVERILLANGIPPTNYVNAVAQAVHHGTRRQRCIVLYSDKHKCGKSILAGSLMQLLKGKRITLEDSSSRDFVVSFAANAGMVVIEDPSHSALDYIVKSMRAHMDGDAIQINAKHQALTHAQYPPMIVTTNVNNTTQALQSRSVCFTFNKSMEQVFGSRQVDCISHIDMARFLAKYCAIPMCNAIYRDIVPMNPGTIFTQCTNDTLVGHSPFCRFMLYVTRIADKVNVAKRTVFANQLLRNIHSIERIRPLTCGMFTSSETIENSRVCLLIMNKCLAKGDRTGTKIRSEKAPVAYHIERFYANVMKPLSALLYNIITHENNFFSQPCSIPSWLMGPCVRSCASQHFYQAGCDHKEYLGIHNKMTQAEIAVRTQGPDPRGTYHTHITDKLLGFAVNHGLITKVSHDSYSFPTGTELSVLYADCYGKTVQMQLETPIDDARSEEDCFG</sequence>
<evidence type="ECO:0000259" key="5">
    <source>
        <dbReference type="PROSITE" id="PS51206"/>
    </source>
</evidence>
<keyword evidence="2" id="KW-0067">ATP-binding</keyword>
<protein>
    <submittedName>
        <fullName evidence="6">EO1</fullName>
    </submittedName>
</protein>
<dbReference type="InterPro" id="IPR014015">
    <property type="entry name" value="Helicase_SF3_DNA-vir"/>
</dbReference>